<dbReference type="InParanoid" id="A0A0V1BVK6"/>
<sequence>LRLTGGAFAVYLQLSADESSSVDNVKEAFLDAFMTDSFVAYDQFVSRKLGPDESSDVLLAELRRLATLIGVVSEKALACAFVAGVPQHVRQLRIGHRSEKELHGGRGAVPIQRNATRQPQRVDSPDEHYTHLPNQDAGRGSNGDSVWVRLPGARYDIRHHKVTVIGVVSEQAVEVDWMPRHTAVEEEEMIIHLRPHDAADGGQSPEPAPEPTSVRPRRST</sequence>
<keyword evidence="3" id="KW-1185">Reference proteome</keyword>
<dbReference type="EMBL" id="JYDH01000010">
    <property type="protein sequence ID" value="KRY40951.1"/>
    <property type="molecule type" value="Genomic_DNA"/>
</dbReference>
<organism evidence="2 3">
    <name type="scientific">Trichinella spiralis</name>
    <name type="common">Trichina worm</name>
    <dbReference type="NCBI Taxonomy" id="6334"/>
    <lineage>
        <taxon>Eukaryota</taxon>
        <taxon>Metazoa</taxon>
        <taxon>Ecdysozoa</taxon>
        <taxon>Nematoda</taxon>
        <taxon>Enoplea</taxon>
        <taxon>Dorylaimia</taxon>
        <taxon>Trichinellida</taxon>
        <taxon>Trichinellidae</taxon>
        <taxon>Trichinella</taxon>
    </lineage>
</organism>
<feature type="non-terminal residue" evidence="2">
    <location>
        <position position="220"/>
    </location>
</feature>
<accession>A0A0V1BVK6</accession>
<evidence type="ECO:0000256" key="1">
    <source>
        <dbReference type="SAM" id="MobiDB-lite"/>
    </source>
</evidence>
<dbReference type="AlphaFoldDB" id="A0A0V1BVK6"/>
<proteinExistence type="predicted"/>
<dbReference type="OrthoDB" id="6286094at2759"/>
<feature type="region of interest" description="Disordered" evidence="1">
    <location>
        <begin position="102"/>
        <end position="144"/>
    </location>
</feature>
<evidence type="ECO:0000313" key="2">
    <source>
        <dbReference type="EMBL" id="KRY40951.1"/>
    </source>
</evidence>
<reference evidence="2 3" key="1">
    <citation type="submission" date="2015-01" db="EMBL/GenBank/DDBJ databases">
        <title>Evolution of Trichinella species and genotypes.</title>
        <authorList>
            <person name="Korhonen P.K."/>
            <person name="Edoardo P."/>
            <person name="Giuseppe L.R."/>
            <person name="Gasser R.B."/>
        </authorList>
    </citation>
    <scope>NUCLEOTIDE SEQUENCE [LARGE SCALE GENOMIC DNA]</scope>
    <source>
        <strain evidence="2">ISS3</strain>
    </source>
</reference>
<evidence type="ECO:0000313" key="3">
    <source>
        <dbReference type="Proteomes" id="UP000054776"/>
    </source>
</evidence>
<dbReference type="Proteomes" id="UP000054776">
    <property type="component" value="Unassembled WGS sequence"/>
</dbReference>
<feature type="non-terminal residue" evidence="2">
    <location>
        <position position="1"/>
    </location>
</feature>
<comment type="caution">
    <text evidence="2">The sequence shown here is derived from an EMBL/GenBank/DDBJ whole genome shotgun (WGS) entry which is preliminary data.</text>
</comment>
<feature type="region of interest" description="Disordered" evidence="1">
    <location>
        <begin position="195"/>
        <end position="220"/>
    </location>
</feature>
<protein>
    <submittedName>
        <fullName evidence="2">Uncharacterized protein</fullName>
    </submittedName>
</protein>
<gene>
    <name evidence="2" type="ORF">T01_13273</name>
</gene>
<name>A0A0V1BVK6_TRISP</name>